<dbReference type="SMART" id="SM00867">
    <property type="entry name" value="YceI"/>
    <property type="match status" value="1"/>
</dbReference>
<accession>D3UG50</accession>
<reference evidence="2 3" key="1">
    <citation type="journal article" date="2010" name="BMC Genomics">
        <title>Comparative genomics and proteomics of Helicobacter mustelae, an ulcerogenic and carcinogenic gastric pathogen.</title>
        <authorList>
            <person name="O'Toole P.W."/>
            <person name="Snelling W.J."/>
            <person name="Canchaya C."/>
            <person name="Forde B.M."/>
            <person name="Hardie K.R."/>
            <person name="Josenhans C."/>
            <person name="Graham R.L.J."/>
            <person name="McMullan G."/>
            <person name="Parkhill J."/>
            <person name="Belda E."/>
            <person name="Bentley S.D."/>
        </authorList>
    </citation>
    <scope>NUCLEOTIDE SEQUENCE [LARGE SCALE GENOMIC DNA]</scope>
    <source>
        <strain evidence="3">ATCC 43772 / LMG 18044 / NCTC 12198 / 12198</strain>
    </source>
</reference>
<sequence length="182" mass="20737">MKKTLLFALFSTGLIFAKPYAIDKSHSSVWFEAKHLVFSKVRGTFDNFDGKIDVDPDTKKINVFEGSVDVKSINTRDKKRDNHLRATDFFDEIKYPKGSFKMTKYEDGKIYGDLTFRGVTKPIVLKVDIQAPLKHPVNKKEFVVLEAEGKINRKDFGIGKETKNAIVGDEIEIDIKIEAYAQ</sequence>
<dbReference type="RefSeq" id="WP_013022566.1">
    <property type="nucleotide sequence ID" value="NC_013949.1"/>
</dbReference>
<dbReference type="STRING" id="679897.HMU02090"/>
<dbReference type="HOGENOM" id="CLU_071003_3_0_7"/>
<dbReference type="InterPro" id="IPR007372">
    <property type="entry name" value="Lipid/polyisoprenoid-bd_YceI"/>
</dbReference>
<dbReference type="SUPFAM" id="SSF101874">
    <property type="entry name" value="YceI-like"/>
    <property type="match status" value="1"/>
</dbReference>
<dbReference type="PANTHER" id="PTHR34406:SF1">
    <property type="entry name" value="PROTEIN YCEI"/>
    <property type="match status" value="1"/>
</dbReference>
<evidence type="ECO:0000313" key="2">
    <source>
        <dbReference type="EMBL" id="CBG39471.1"/>
    </source>
</evidence>
<evidence type="ECO:0000259" key="1">
    <source>
        <dbReference type="SMART" id="SM00867"/>
    </source>
</evidence>
<dbReference type="Pfam" id="PF04264">
    <property type="entry name" value="YceI"/>
    <property type="match status" value="1"/>
</dbReference>
<keyword evidence="3" id="KW-1185">Reference proteome</keyword>
<dbReference type="eggNOG" id="COG2353">
    <property type="taxonomic scope" value="Bacteria"/>
</dbReference>
<feature type="domain" description="Lipid/polyisoprenoid-binding YceI-like" evidence="1">
    <location>
        <begin position="19"/>
        <end position="180"/>
    </location>
</feature>
<evidence type="ECO:0000313" key="3">
    <source>
        <dbReference type="Proteomes" id="UP000001522"/>
    </source>
</evidence>
<dbReference type="InterPro" id="IPR036761">
    <property type="entry name" value="TTHA0802/YceI-like_sf"/>
</dbReference>
<dbReference type="Proteomes" id="UP000001522">
    <property type="component" value="Chromosome"/>
</dbReference>
<gene>
    <name evidence="2" type="ordered locus">HMU02090</name>
</gene>
<dbReference type="Gene3D" id="2.40.128.110">
    <property type="entry name" value="Lipid/polyisoprenoid-binding, YceI-like"/>
    <property type="match status" value="1"/>
</dbReference>
<name>D3UG50_HELM1</name>
<dbReference type="EMBL" id="FN555004">
    <property type="protein sequence ID" value="CBG39471.1"/>
    <property type="molecule type" value="Genomic_DNA"/>
</dbReference>
<proteinExistence type="predicted"/>
<protein>
    <submittedName>
        <fullName evidence="2">Putative periplasmic protein</fullName>
    </submittedName>
</protein>
<organism evidence="2 3">
    <name type="scientific">Helicobacter mustelae (strain ATCC 43772 / CCUG 25715 / CIP 103759 / LMG 18044 / NCTC 12198 / R85-136P)</name>
    <name type="common">Campylobacter mustelae</name>
    <dbReference type="NCBI Taxonomy" id="679897"/>
    <lineage>
        <taxon>Bacteria</taxon>
        <taxon>Pseudomonadati</taxon>
        <taxon>Campylobacterota</taxon>
        <taxon>Epsilonproteobacteria</taxon>
        <taxon>Campylobacterales</taxon>
        <taxon>Helicobacteraceae</taxon>
        <taxon>Helicobacter</taxon>
    </lineage>
</organism>
<dbReference type="AlphaFoldDB" id="D3UG50"/>
<dbReference type="PANTHER" id="PTHR34406">
    <property type="entry name" value="PROTEIN YCEI"/>
    <property type="match status" value="1"/>
</dbReference>
<dbReference type="KEGG" id="hms:HMU02090"/>